<feature type="region of interest" description="Disordered" evidence="1">
    <location>
        <begin position="53"/>
        <end position="84"/>
    </location>
</feature>
<dbReference type="KEGG" id="gur:Gura_3549"/>
<protein>
    <submittedName>
        <fullName evidence="2">Uncharacterized protein</fullName>
    </submittedName>
</protein>
<dbReference type="EMBL" id="CP000698">
    <property type="protein sequence ID" value="ABQ27704.1"/>
    <property type="molecule type" value="Genomic_DNA"/>
</dbReference>
<dbReference type="AlphaFoldDB" id="A5G7D6"/>
<organism evidence="2 3">
    <name type="scientific">Geotalea uraniireducens (strain Rf4)</name>
    <name type="common">Geobacter uraniireducens</name>
    <dbReference type="NCBI Taxonomy" id="351605"/>
    <lineage>
        <taxon>Bacteria</taxon>
        <taxon>Pseudomonadati</taxon>
        <taxon>Thermodesulfobacteriota</taxon>
        <taxon>Desulfuromonadia</taxon>
        <taxon>Geobacterales</taxon>
        <taxon>Geobacteraceae</taxon>
        <taxon>Geotalea</taxon>
    </lineage>
</organism>
<sequence length="84" mass="9383">MAEIPAIVGIPVILRALLGFFHQLFQQHVPPLIGPLKRRGEMPRLIQHTAKAFRFASGRPRPQPPPPRRPLTRPSATLSHEGRG</sequence>
<evidence type="ECO:0000313" key="2">
    <source>
        <dbReference type="EMBL" id="ABQ27704.1"/>
    </source>
</evidence>
<dbReference type="STRING" id="351605.Gura_3549"/>
<proteinExistence type="predicted"/>
<keyword evidence="3" id="KW-1185">Reference proteome</keyword>
<dbReference type="HOGENOM" id="CLU_2522841_0_0_7"/>
<evidence type="ECO:0000313" key="3">
    <source>
        <dbReference type="Proteomes" id="UP000006695"/>
    </source>
</evidence>
<evidence type="ECO:0000256" key="1">
    <source>
        <dbReference type="SAM" id="MobiDB-lite"/>
    </source>
</evidence>
<gene>
    <name evidence="2" type="ordered locus">Gura_3549</name>
</gene>
<accession>A5G7D6</accession>
<dbReference type="Proteomes" id="UP000006695">
    <property type="component" value="Chromosome"/>
</dbReference>
<reference evidence="2 3" key="1">
    <citation type="submission" date="2007-05" db="EMBL/GenBank/DDBJ databases">
        <title>Complete sequence of Geobacter uraniireducens Rf4.</title>
        <authorList>
            <consortium name="US DOE Joint Genome Institute"/>
            <person name="Copeland A."/>
            <person name="Lucas S."/>
            <person name="Lapidus A."/>
            <person name="Barry K."/>
            <person name="Detter J.C."/>
            <person name="Glavina del Rio T."/>
            <person name="Hammon N."/>
            <person name="Israni S."/>
            <person name="Dalin E."/>
            <person name="Tice H."/>
            <person name="Pitluck S."/>
            <person name="Chertkov O."/>
            <person name="Brettin T."/>
            <person name="Bruce D."/>
            <person name="Han C."/>
            <person name="Schmutz J."/>
            <person name="Larimer F."/>
            <person name="Land M."/>
            <person name="Hauser L."/>
            <person name="Kyrpides N."/>
            <person name="Mikhailova N."/>
            <person name="Shelobolina E."/>
            <person name="Aklujkar M."/>
            <person name="Lovley D."/>
            <person name="Richardson P."/>
        </authorList>
    </citation>
    <scope>NUCLEOTIDE SEQUENCE [LARGE SCALE GENOMIC DNA]</scope>
    <source>
        <strain evidence="2 3">Rf4</strain>
    </source>
</reference>
<name>A5G7D6_GEOUR</name>